<accession>A0A7W7JYD7</accession>
<evidence type="ECO:0000313" key="2">
    <source>
        <dbReference type="EMBL" id="MBB4837396.1"/>
    </source>
</evidence>
<sequence length="209" mass="22254">MTRWPGAAALLFLAALSWLCLGAHELIHHATGRILCGAWGGMTLSTFVLPDNCLASAAWIAALVGPALSWALIYAGVALRGPIGLFLIFANLPLARIVTVASGGGDERIIGRALFGETLGYPAMLAITLALAAPPLIHAWRRLPPRHHILGFVALLVLPLLWDLFFKRMLFGALLPAEPAWGGVPVAILASHAIALLLLALSWRSTRVE</sequence>
<keyword evidence="1" id="KW-0812">Transmembrane</keyword>
<feature type="transmembrane region" description="Helical" evidence="1">
    <location>
        <begin position="82"/>
        <end position="99"/>
    </location>
</feature>
<dbReference type="AlphaFoldDB" id="A0A7W7JYD7"/>
<dbReference type="EMBL" id="JACHLN010000001">
    <property type="protein sequence ID" value="MBB4837396.1"/>
    <property type="molecule type" value="Genomic_DNA"/>
</dbReference>
<reference evidence="2 3" key="1">
    <citation type="submission" date="2020-08" db="EMBL/GenBank/DDBJ databases">
        <title>Functional genomics of gut bacteria from endangered species of beetles.</title>
        <authorList>
            <person name="Carlos-Shanley C."/>
        </authorList>
    </citation>
    <scope>NUCLEOTIDE SEQUENCE [LARGE SCALE GENOMIC DNA]</scope>
    <source>
        <strain evidence="2 3">S00224</strain>
    </source>
</reference>
<evidence type="ECO:0000256" key="1">
    <source>
        <dbReference type="SAM" id="Phobius"/>
    </source>
</evidence>
<organism evidence="2 3">
    <name type="scientific">Sphingomonas kyeonggiensis</name>
    <dbReference type="NCBI Taxonomy" id="1268553"/>
    <lineage>
        <taxon>Bacteria</taxon>
        <taxon>Pseudomonadati</taxon>
        <taxon>Pseudomonadota</taxon>
        <taxon>Alphaproteobacteria</taxon>
        <taxon>Sphingomonadales</taxon>
        <taxon>Sphingomonadaceae</taxon>
        <taxon>Sphingomonas</taxon>
    </lineage>
</organism>
<keyword evidence="1" id="KW-1133">Transmembrane helix</keyword>
<evidence type="ECO:0000313" key="3">
    <source>
        <dbReference type="Proteomes" id="UP000575241"/>
    </source>
</evidence>
<gene>
    <name evidence="2" type="ORF">HNP52_000447</name>
</gene>
<dbReference type="RefSeq" id="WP_184161881.1">
    <property type="nucleotide sequence ID" value="NZ_JACHLN010000001.1"/>
</dbReference>
<feature type="transmembrane region" description="Helical" evidence="1">
    <location>
        <begin position="149"/>
        <end position="166"/>
    </location>
</feature>
<feature type="transmembrane region" description="Helical" evidence="1">
    <location>
        <begin position="186"/>
        <end position="203"/>
    </location>
</feature>
<feature type="transmembrane region" description="Helical" evidence="1">
    <location>
        <begin position="119"/>
        <end position="137"/>
    </location>
</feature>
<keyword evidence="1" id="KW-0472">Membrane</keyword>
<dbReference type="Proteomes" id="UP000575241">
    <property type="component" value="Unassembled WGS sequence"/>
</dbReference>
<name>A0A7W7JYD7_9SPHN</name>
<keyword evidence="3" id="KW-1185">Reference proteome</keyword>
<protein>
    <submittedName>
        <fullName evidence="2">Uncharacterized protein</fullName>
    </submittedName>
</protein>
<feature type="transmembrane region" description="Helical" evidence="1">
    <location>
        <begin position="56"/>
        <end position="75"/>
    </location>
</feature>
<proteinExistence type="predicted"/>
<comment type="caution">
    <text evidence="2">The sequence shown here is derived from an EMBL/GenBank/DDBJ whole genome shotgun (WGS) entry which is preliminary data.</text>
</comment>